<gene>
    <name evidence="1" type="ORF">C7383_1217</name>
</gene>
<protein>
    <submittedName>
        <fullName evidence="1">Dehydratase medium subunit</fullName>
    </submittedName>
</protein>
<dbReference type="Gene3D" id="3.40.50.10150">
    <property type="entry name" value="B12-dependent dehydatase associated subunit"/>
    <property type="match status" value="1"/>
</dbReference>
<reference evidence="1 2" key="1">
    <citation type="submission" date="2018-05" db="EMBL/GenBank/DDBJ databases">
        <authorList>
            <person name="Goeker M."/>
            <person name="Huntemann M."/>
            <person name="Clum A."/>
            <person name="Pillay M."/>
            <person name="Palaniappan K."/>
            <person name="Varghese N."/>
            <person name="Mikhailova N."/>
            <person name="Stamatis D."/>
            <person name="Reddy T."/>
            <person name="Daum C."/>
            <person name="Shapiro N."/>
            <person name="Ivanova N."/>
            <person name="Kyrpides N."/>
            <person name="Woyke T."/>
        </authorList>
    </citation>
    <scope>NUCLEOTIDE SEQUENCE [LARGE SCALE GENOMIC DNA]</scope>
    <source>
        <strain evidence="1 2">DSM 26524</strain>
    </source>
</reference>
<dbReference type="AlphaFoldDB" id="A0AB73SXP7"/>
<comment type="caution">
    <text evidence="1">The sequence shown here is derived from an EMBL/GenBank/DDBJ whole genome shotgun (WGS) entry which is preliminary data.</text>
</comment>
<name>A0AB73SXP7_9FIRM</name>
<accession>A0AB73SXP7</accession>
<keyword evidence="2" id="KW-1185">Reference proteome</keyword>
<evidence type="ECO:0000313" key="2">
    <source>
        <dbReference type="Proteomes" id="UP000245412"/>
    </source>
</evidence>
<dbReference type="Proteomes" id="UP000245412">
    <property type="component" value="Unassembled WGS sequence"/>
</dbReference>
<organism evidence="1 2">
    <name type="scientific">Murimonas intestini</name>
    <dbReference type="NCBI Taxonomy" id="1337051"/>
    <lineage>
        <taxon>Bacteria</taxon>
        <taxon>Bacillati</taxon>
        <taxon>Bacillota</taxon>
        <taxon>Clostridia</taxon>
        <taxon>Lachnospirales</taxon>
        <taxon>Lachnospiraceae</taxon>
        <taxon>Murimonas</taxon>
    </lineage>
</organism>
<proteinExistence type="predicted"/>
<dbReference type="EMBL" id="QGGY01000021">
    <property type="protein sequence ID" value="PWJ72142.1"/>
    <property type="molecule type" value="Genomic_DNA"/>
</dbReference>
<dbReference type="InterPro" id="IPR010254">
    <property type="entry name" value="B12-dep_deHydtase_bsu"/>
</dbReference>
<sequence>MVVNKPSIFIYTNEPDADYLREICAGIEEEGVLYEVHEKENMELDELAYEAANESMLGSGIGIRGRRAAMQMRRLLKGQNVFEVNYPSFLQCRNLGANSARAIKKMPFKDVFQ</sequence>
<evidence type="ECO:0000313" key="1">
    <source>
        <dbReference type="EMBL" id="PWJ72142.1"/>
    </source>
</evidence>
<dbReference type="InterPro" id="IPR003208">
    <property type="entry name" value="Dehydtase/Dehydtase_re"/>
</dbReference>
<dbReference type="Pfam" id="PF02288">
    <property type="entry name" value="Dehydratase_MU"/>
    <property type="match status" value="1"/>
</dbReference>
<dbReference type="RefSeq" id="WP_109748676.1">
    <property type="nucleotide sequence ID" value="NZ_CABJAT010000014.1"/>
</dbReference>
<dbReference type="SUPFAM" id="SSF52968">
    <property type="entry name" value="B12-dependent dehydatase associated subunit"/>
    <property type="match status" value="1"/>
</dbReference>